<proteinExistence type="predicted"/>
<name>A0A1E1F2L2_9SPHN</name>
<keyword evidence="1" id="KW-0808">Transferase</keyword>
<keyword evidence="1" id="KW-0489">Methyltransferase</keyword>
<keyword evidence="2" id="KW-1185">Reference proteome</keyword>
<evidence type="ECO:0000313" key="2">
    <source>
        <dbReference type="Proteomes" id="UP000218272"/>
    </source>
</evidence>
<dbReference type="AlphaFoldDB" id="A0A1E1F2L2"/>
<dbReference type="EMBL" id="AP017655">
    <property type="protein sequence ID" value="BAV64758.1"/>
    <property type="molecule type" value="Genomic_DNA"/>
</dbReference>
<sequence>MALIAQGSCGQFSLANAARVWTNLFLVIRGLGLSMSGTCPSSPPVRVSFKHGPTSSLVGLISNPRFYEHLMGWPIGWTAPEEPVTGFAVWLRRSRGALSRLLI</sequence>
<dbReference type="GO" id="GO:0032259">
    <property type="term" value="P:methylation"/>
    <property type="evidence" value="ECO:0007669"/>
    <property type="project" value="UniProtKB-KW"/>
</dbReference>
<organism evidence="1 2">
    <name type="scientific">Sphingobium cloacae</name>
    <dbReference type="NCBI Taxonomy" id="120107"/>
    <lineage>
        <taxon>Bacteria</taxon>
        <taxon>Pseudomonadati</taxon>
        <taxon>Pseudomonadota</taxon>
        <taxon>Alphaproteobacteria</taxon>
        <taxon>Sphingomonadales</taxon>
        <taxon>Sphingomonadaceae</taxon>
        <taxon>Sphingobium</taxon>
    </lineage>
</organism>
<protein>
    <submittedName>
        <fullName evidence="1">Site-specific DNA methylase</fullName>
    </submittedName>
</protein>
<dbReference type="Proteomes" id="UP000218272">
    <property type="component" value="Chromosome SCLO_1"/>
</dbReference>
<accession>A0A1E1F2L2</accession>
<dbReference type="GO" id="GO:0008168">
    <property type="term" value="F:methyltransferase activity"/>
    <property type="evidence" value="ECO:0007669"/>
    <property type="project" value="UniProtKB-KW"/>
</dbReference>
<gene>
    <name evidence="1" type="ORF">SCLO_1017180</name>
</gene>
<evidence type="ECO:0000313" key="1">
    <source>
        <dbReference type="EMBL" id="BAV64758.1"/>
    </source>
</evidence>
<dbReference type="KEGG" id="sclo:SCLO_1017180"/>
<reference evidence="1 2" key="1">
    <citation type="submission" date="2016-10" db="EMBL/GenBank/DDBJ databases">
        <title>Complete Genome Sequence of the Nonylphenol-Degrading Bacterium Sphingobium cloacae JCM 10874T.</title>
        <authorList>
            <person name="Ootsuka M."/>
            <person name="Nishizawa T."/>
            <person name="Ohta H."/>
        </authorList>
    </citation>
    <scope>NUCLEOTIDE SEQUENCE [LARGE SCALE GENOMIC DNA]</scope>
    <source>
        <strain evidence="1 2">JCM 10874</strain>
    </source>
</reference>